<organism evidence="2">
    <name type="scientific">Solanum lycopersicum</name>
    <name type="common">Tomato</name>
    <name type="synonym">Lycopersicon esculentum</name>
    <dbReference type="NCBI Taxonomy" id="4081"/>
    <lineage>
        <taxon>Eukaryota</taxon>
        <taxon>Viridiplantae</taxon>
        <taxon>Streptophyta</taxon>
        <taxon>Embryophyta</taxon>
        <taxon>Tracheophyta</taxon>
        <taxon>Spermatophyta</taxon>
        <taxon>Magnoliopsida</taxon>
        <taxon>eudicotyledons</taxon>
        <taxon>Gunneridae</taxon>
        <taxon>Pentapetalae</taxon>
        <taxon>asterids</taxon>
        <taxon>lamiids</taxon>
        <taxon>Solanales</taxon>
        <taxon>Solanaceae</taxon>
        <taxon>Solanoideae</taxon>
        <taxon>Solaneae</taxon>
        <taxon>Solanum</taxon>
        <taxon>Solanum subgen. Lycopersicon</taxon>
    </lineage>
</organism>
<dbReference type="Gramene" id="Solyc10g006155.1.1">
    <property type="protein sequence ID" value="Solyc10g006155.1.1"/>
    <property type="gene ID" value="Solyc10g006155.1"/>
</dbReference>
<dbReference type="AlphaFoldDB" id="A0A3Q7IB29"/>
<reference evidence="2" key="1">
    <citation type="journal article" date="2012" name="Nature">
        <title>The tomato genome sequence provides insights into fleshy fruit evolution.</title>
        <authorList>
            <consortium name="Tomato Genome Consortium"/>
        </authorList>
    </citation>
    <scope>NUCLEOTIDE SEQUENCE [LARGE SCALE GENOMIC DNA]</scope>
    <source>
        <strain evidence="2">cv. Heinz 1706</strain>
    </source>
</reference>
<dbReference type="Proteomes" id="UP000004994">
    <property type="component" value="Chromosome 10"/>
</dbReference>
<evidence type="ECO:0000313" key="3">
    <source>
        <dbReference type="Proteomes" id="UP000004994"/>
    </source>
</evidence>
<feature type="region of interest" description="Disordered" evidence="1">
    <location>
        <begin position="50"/>
        <end position="73"/>
    </location>
</feature>
<reference evidence="2" key="2">
    <citation type="submission" date="2019-01" db="UniProtKB">
        <authorList>
            <consortium name="EnsemblPlants"/>
        </authorList>
    </citation>
    <scope>IDENTIFICATION</scope>
    <source>
        <strain evidence="2">cv. Heinz 1706</strain>
    </source>
</reference>
<protein>
    <submittedName>
        <fullName evidence="2">Uncharacterized protein</fullName>
    </submittedName>
</protein>
<name>A0A3Q7IB29_SOLLC</name>
<evidence type="ECO:0000256" key="1">
    <source>
        <dbReference type="SAM" id="MobiDB-lite"/>
    </source>
</evidence>
<feature type="compositionally biased region" description="Basic and acidic residues" evidence="1">
    <location>
        <begin position="63"/>
        <end position="72"/>
    </location>
</feature>
<proteinExistence type="predicted"/>
<keyword evidence="3" id="KW-1185">Reference proteome</keyword>
<evidence type="ECO:0000313" key="2">
    <source>
        <dbReference type="EnsemblPlants" id="Solyc10g006155.1.1"/>
    </source>
</evidence>
<sequence>MLTAVKLTDMSAADVNLLELLSVMDSTSALVMIWQFSMKSRGDFEFDVSEGARDNSATGGRDGVLRRNDKSTKGPCRHCGVHNGGFIFGLWL</sequence>
<accession>A0A3Q7IB29</accession>
<dbReference type="EnsemblPlants" id="Solyc10g006155.1.1">
    <property type="protein sequence ID" value="Solyc10g006155.1.1"/>
    <property type="gene ID" value="Solyc10g006155.1"/>
</dbReference>
<dbReference type="InParanoid" id="A0A3Q7IB29"/>